<comment type="caution">
    <text evidence="1">The sequence shown here is derived from an EMBL/GenBank/DDBJ whole genome shotgun (WGS) entry which is preliminary data.</text>
</comment>
<dbReference type="Gene3D" id="3.90.190.10">
    <property type="entry name" value="Protein tyrosine phosphatase superfamily"/>
    <property type="match status" value="1"/>
</dbReference>
<dbReference type="AlphaFoldDB" id="A0A0R2HVU4"/>
<dbReference type="EMBL" id="JQBS01000024">
    <property type="protein sequence ID" value="KRN56680.1"/>
    <property type="molecule type" value="Genomic_DNA"/>
</dbReference>
<dbReference type="Proteomes" id="UP000051658">
    <property type="component" value="Unassembled WGS sequence"/>
</dbReference>
<dbReference type="PATRIC" id="fig|1449336.4.peg.949"/>
<keyword evidence="2" id="KW-1185">Reference proteome</keyword>
<dbReference type="SUPFAM" id="SSF52799">
    <property type="entry name" value="(Phosphotyrosine protein) phosphatases II"/>
    <property type="match status" value="1"/>
</dbReference>
<proteinExistence type="predicted"/>
<gene>
    <name evidence="1" type="ORF">IV74_GL000928</name>
</gene>
<dbReference type="eggNOG" id="COG2365">
    <property type="taxonomic scope" value="Bacteria"/>
</dbReference>
<dbReference type="InterPro" id="IPR026893">
    <property type="entry name" value="Tyr/Ser_Pase_IphP-type"/>
</dbReference>
<dbReference type="InterPro" id="IPR016130">
    <property type="entry name" value="Tyr_Pase_AS"/>
</dbReference>
<protein>
    <submittedName>
        <fullName evidence="1">Protein tyrosine serine phosphatase</fullName>
    </submittedName>
</protein>
<dbReference type="InterPro" id="IPR029021">
    <property type="entry name" value="Prot-tyrosine_phosphatase-like"/>
</dbReference>
<dbReference type="Pfam" id="PF13350">
    <property type="entry name" value="Y_phosphatase3"/>
    <property type="match status" value="1"/>
</dbReference>
<organism evidence="1 2">
    <name type="scientific">Carnobacterium divergens DSM 20623</name>
    <dbReference type="NCBI Taxonomy" id="1449336"/>
    <lineage>
        <taxon>Bacteria</taxon>
        <taxon>Bacillati</taxon>
        <taxon>Bacillota</taxon>
        <taxon>Bacilli</taxon>
        <taxon>Lactobacillales</taxon>
        <taxon>Carnobacteriaceae</taxon>
        <taxon>Carnobacterium</taxon>
    </lineage>
</organism>
<accession>A0A0R2HVU4</accession>
<evidence type="ECO:0000313" key="2">
    <source>
        <dbReference type="Proteomes" id="UP000051658"/>
    </source>
</evidence>
<reference evidence="1 2" key="1">
    <citation type="journal article" date="2015" name="Genome Announc.">
        <title>Expanding the biotechnology potential of lactobacilli through comparative genomics of 213 strains and associated genera.</title>
        <authorList>
            <person name="Sun Z."/>
            <person name="Harris H.M."/>
            <person name="McCann A."/>
            <person name="Guo C."/>
            <person name="Argimon S."/>
            <person name="Zhang W."/>
            <person name="Yang X."/>
            <person name="Jeffery I.B."/>
            <person name="Cooney J.C."/>
            <person name="Kagawa T.F."/>
            <person name="Liu W."/>
            <person name="Song Y."/>
            <person name="Salvetti E."/>
            <person name="Wrobel A."/>
            <person name="Rasinkangas P."/>
            <person name="Parkhill J."/>
            <person name="Rea M.C."/>
            <person name="O'Sullivan O."/>
            <person name="Ritari J."/>
            <person name="Douillard F.P."/>
            <person name="Paul Ross R."/>
            <person name="Yang R."/>
            <person name="Briner A.E."/>
            <person name="Felis G.E."/>
            <person name="de Vos W.M."/>
            <person name="Barrangou R."/>
            <person name="Klaenhammer T.R."/>
            <person name="Caufield P.W."/>
            <person name="Cui Y."/>
            <person name="Zhang H."/>
            <person name="O'Toole P.W."/>
        </authorList>
    </citation>
    <scope>NUCLEOTIDE SEQUENCE [LARGE SCALE GENOMIC DNA]</scope>
    <source>
        <strain evidence="1 2">DSM 20623</strain>
    </source>
</reference>
<dbReference type="PROSITE" id="PS00383">
    <property type="entry name" value="TYR_PHOSPHATASE_1"/>
    <property type="match status" value="1"/>
</dbReference>
<dbReference type="GO" id="GO:0004721">
    <property type="term" value="F:phosphoprotein phosphatase activity"/>
    <property type="evidence" value="ECO:0007669"/>
    <property type="project" value="InterPro"/>
</dbReference>
<evidence type="ECO:0000313" key="1">
    <source>
        <dbReference type="EMBL" id="KRN56680.1"/>
    </source>
</evidence>
<sequence length="271" mass="30686">MGGNYMKEKEFKGHPLKLKSLVNVRDYGGYQTKSGTILPKKVLRGAELYGLDSGDQDILMKEYQLKQVIDFRTTVEDQARPDPKLPNVQNHFINILGDDSPVSADPAEIMKEMSQTGAEPESYLLEIYRDFVTSSHAHQGYQQFFNLLLQEKKGATYFHCTAGKDRTGFGGALFLSALDADNDLIMADFLLSNTYRKAYNQQVLAQLKSANAPIQQINMAKVALEVRPEYLEASYQTMLKEFGSADNYLKEALDLTDDKRELLKELYLTNR</sequence>
<name>A0A0R2HVU4_CARDV</name>